<proteinExistence type="predicted"/>
<feature type="compositionally biased region" description="Basic and acidic residues" evidence="1">
    <location>
        <begin position="221"/>
        <end position="240"/>
    </location>
</feature>
<feature type="compositionally biased region" description="Basic and acidic residues" evidence="1">
    <location>
        <begin position="177"/>
        <end position="196"/>
    </location>
</feature>
<keyword evidence="4" id="KW-1185">Reference proteome</keyword>
<protein>
    <recommendedName>
        <fullName evidence="2">DUF4614 domain-containing protein</fullName>
    </recommendedName>
</protein>
<feature type="compositionally biased region" description="Low complexity" evidence="1">
    <location>
        <begin position="295"/>
        <end position="306"/>
    </location>
</feature>
<feature type="compositionally biased region" description="Polar residues" evidence="1">
    <location>
        <begin position="241"/>
        <end position="250"/>
    </location>
</feature>
<dbReference type="InterPro" id="IPR040120">
    <property type="entry name" value="C19orf44-like"/>
</dbReference>
<dbReference type="Proteomes" id="UP001162480">
    <property type="component" value="Chromosome 10"/>
</dbReference>
<dbReference type="InterPro" id="IPR027884">
    <property type="entry name" value="DUF4614"/>
</dbReference>
<organism evidence="3 4">
    <name type="scientific">Octopus vulgaris</name>
    <name type="common">Common octopus</name>
    <dbReference type="NCBI Taxonomy" id="6645"/>
    <lineage>
        <taxon>Eukaryota</taxon>
        <taxon>Metazoa</taxon>
        <taxon>Spiralia</taxon>
        <taxon>Lophotrochozoa</taxon>
        <taxon>Mollusca</taxon>
        <taxon>Cephalopoda</taxon>
        <taxon>Coleoidea</taxon>
        <taxon>Octopodiformes</taxon>
        <taxon>Octopoda</taxon>
        <taxon>Incirrata</taxon>
        <taxon>Octopodidae</taxon>
        <taxon>Octopus</taxon>
    </lineage>
</organism>
<feature type="compositionally biased region" description="Gly residues" evidence="1">
    <location>
        <begin position="705"/>
        <end position="735"/>
    </location>
</feature>
<dbReference type="PANTHER" id="PTHR22409">
    <property type="entry name" value="CHROMOSOME 19 OPEN READING FRAME 44"/>
    <property type="match status" value="1"/>
</dbReference>
<feature type="domain" description="DUF4614" evidence="2">
    <location>
        <begin position="625"/>
        <end position="682"/>
    </location>
</feature>
<feature type="region of interest" description="Disordered" evidence="1">
    <location>
        <begin position="382"/>
        <end position="416"/>
    </location>
</feature>
<accession>A0AA36B664</accession>
<dbReference type="EMBL" id="OX597823">
    <property type="protein sequence ID" value="CAI9728620.1"/>
    <property type="molecule type" value="Genomic_DNA"/>
</dbReference>
<dbReference type="PANTHER" id="PTHR22409:SF2">
    <property type="entry name" value="CHROMOSOME 19 OPEN READING FRAME 44"/>
    <property type="match status" value="1"/>
</dbReference>
<dbReference type="Pfam" id="PF15391">
    <property type="entry name" value="DUF4614"/>
    <property type="match status" value="1"/>
</dbReference>
<evidence type="ECO:0000313" key="4">
    <source>
        <dbReference type="Proteomes" id="UP001162480"/>
    </source>
</evidence>
<gene>
    <name evidence="3" type="ORF">OCTVUL_1B024078</name>
</gene>
<feature type="region of interest" description="Disordered" evidence="1">
    <location>
        <begin position="152"/>
        <end position="361"/>
    </location>
</feature>
<dbReference type="AlphaFoldDB" id="A0AA36B664"/>
<sequence length="758" mass="83267">MLHNIGSTDALLSRVSQQLNQNRKSTKSNDDLQNYLNSLKKQTKGGSVTFKDISDISFSSEDTSIDISDSSKQDVQEKFFKKDLNFRNNSFIKPSPNLSIMKRSQTDELLNSKSFDSEIGNLTPSFQKAKSSAQTSSALERASKLFAKFGKKSSDVGRSSGVKSHKTDNENSSGKLQNDRKNYSHDLDKSTSDDNIGKSGRRFLKPQLSKESHSGVLSAVTDKESEKKSELKTESVKEVSHSYSGVTSGDESLAEFIGKLESPSEATHEDVPKELKQNKDFPSTNKSLPHKPHFSLLRVRSPSPSRKISTSRTPSPGVKSSIEDKTVAESLTAETIPEEEDEADIEEVLSESNKQEDEVDLSEDLSRMNIFNIDDLELASAAAVSSEKEESETETEEQVVQQTSKKPKKNLLTSQKVSDVSVSEDIPERGNAANIFSSFGVHSIEELIPRNHSALSNHQTVSFEGASIVKTASHLEESIAESVPEDSIVSDVPLGRKRTPSVAVLETYSEDFTTLSNSKSESAEYTEDFHTLSASKTVDKVTNTSTIFVTESKVSKKKRHKTHKMGSSVATQTQESDFKPCLECLYKNQDWKGRPLHEGGRTKIPPPKTGYYPCGLHSVINQNVYNPNLQVVQDMMRQQVEFTQQFCESQKYLYHTLTDSIQPSYVYTTLKDTKEYIRKHRKPKLTLKKALKLVELEARLHCGGDGVDGGDGGDSGVGGGGGDVGVGDSGDGGSDGVTVEACRSEVSTTCSASLRVSR</sequence>
<feature type="compositionally biased region" description="Acidic residues" evidence="1">
    <location>
        <begin position="336"/>
        <end position="349"/>
    </location>
</feature>
<name>A0AA36B664_OCTVU</name>
<feature type="region of interest" description="Disordered" evidence="1">
    <location>
        <begin position="705"/>
        <end position="738"/>
    </location>
</feature>
<evidence type="ECO:0000256" key="1">
    <source>
        <dbReference type="SAM" id="MobiDB-lite"/>
    </source>
</evidence>
<evidence type="ECO:0000313" key="3">
    <source>
        <dbReference type="EMBL" id="CAI9728620.1"/>
    </source>
</evidence>
<feature type="compositionally biased region" description="Basic and acidic residues" evidence="1">
    <location>
        <begin position="266"/>
        <end position="279"/>
    </location>
</feature>
<evidence type="ECO:0000259" key="2">
    <source>
        <dbReference type="Pfam" id="PF15391"/>
    </source>
</evidence>
<reference evidence="3" key="1">
    <citation type="submission" date="2023-08" db="EMBL/GenBank/DDBJ databases">
        <authorList>
            <person name="Alioto T."/>
            <person name="Alioto T."/>
            <person name="Gomez Garrido J."/>
        </authorList>
    </citation>
    <scope>NUCLEOTIDE SEQUENCE</scope>
</reference>